<dbReference type="CDD" id="cd02966">
    <property type="entry name" value="TlpA_like_family"/>
    <property type="match status" value="1"/>
</dbReference>
<sequence length="183" mass="20642">MALLCPFVMLLAMPASAQEQSTAPPPLLIGEQLKETFWSFKHNVLLDGNIVKMDLKRAKGKLIILDFWASWCGMCITHMPELIALQKKYTKDLQVVLVNCTNTRDTDDKIKAFFATRPELLRDADVITITGDTLLNTLLPHRFLPHYVWINEKGKIAAFTDADYISDAQIELLLKANEGTVQP</sequence>
<evidence type="ECO:0000313" key="4">
    <source>
        <dbReference type="Proteomes" id="UP000295499"/>
    </source>
</evidence>
<keyword evidence="4" id="KW-1185">Reference proteome</keyword>
<evidence type="ECO:0000256" key="1">
    <source>
        <dbReference type="SAM" id="SignalP"/>
    </source>
</evidence>
<dbReference type="GO" id="GO:0016491">
    <property type="term" value="F:oxidoreductase activity"/>
    <property type="evidence" value="ECO:0007669"/>
    <property type="project" value="InterPro"/>
</dbReference>
<dbReference type="AlphaFoldDB" id="A0A4R6INE4"/>
<dbReference type="SUPFAM" id="SSF52833">
    <property type="entry name" value="Thioredoxin-like"/>
    <property type="match status" value="1"/>
</dbReference>
<dbReference type="PANTHER" id="PTHR42852:SF13">
    <property type="entry name" value="PROTEIN DIPZ"/>
    <property type="match status" value="1"/>
</dbReference>
<feature type="domain" description="Thioredoxin" evidence="2">
    <location>
        <begin position="31"/>
        <end position="182"/>
    </location>
</feature>
<dbReference type="InterPro" id="IPR050553">
    <property type="entry name" value="Thioredoxin_ResA/DsbE_sf"/>
</dbReference>
<name>A0A4R6INE4_9SPHI</name>
<dbReference type="PANTHER" id="PTHR42852">
    <property type="entry name" value="THIOL:DISULFIDE INTERCHANGE PROTEIN DSBE"/>
    <property type="match status" value="1"/>
</dbReference>
<gene>
    <name evidence="3" type="ORF">CLV32_0025</name>
</gene>
<organism evidence="3 4">
    <name type="scientific">Pedobacter duraquae</name>
    <dbReference type="NCBI Taxonomy" id="425511"/>
    <lineage>
        <taxon>Bacteria</taxon>
        <taxon>Pseudomonadati</taxon>
        <taxon>Bacteroidota</taxon>
        <taxon>Sphingobacteriia</taxon>
        <taxon>Sphingobacteriales</taxon>
        <taxon>Sphingobacteriaceae</taxon>
        <taxon>Pedobacter</taxon>
    </lineage>
</organism>
<dbReference type="GO" id="GO:0016853">
    <property type="term" value="F:isomerase activity"/>
    <property type="evidence" value="ECO:0007669"/>
    <property type="project" value="UniProtKB-KW"/>
</dbReference>
<dbReference type="InterPro" id="IPR013740">
    <property type="entry name" value="Redoxin"/>
</dbReference>
<dbReference type="Gene3D" id="3.40.30.10">
    <property type="entry name" value="Glutaredoxin"/>
    <property type="match status" value="1"/>
</dbReference>
<dbReference type="Pfam" id="PF08534">
    <property type="entry name" value="Redoxin"/>
    <property type="match status" value="1"/>
</dbReference>
<accession>A0A4R6INE4</accession>
<proteinExistence type="predicted"/>
<keyword evidence="3" id="KW-0413">Isomerase</keyword>
<evidence type="ECO:0000259" key="2">
    <source>
        <dbReference type="PROSITE" id="PS51352"/>
    </source>
</evidence>
<dbReference type="PROSITE" id="PS51352">
    <property type="entry name" value="THIOREDOXIN_2"/>
    <property type="match status" value="1"/>
</dbReference>
<dbReference type="InterPro" id="IPR036249">
    <property type="entry name" value="Thioredoxin-like_sf"/>
</dbReference>
<dbReference type="EMBL" id="SNWM01000001">
    <property type="protein sequence ID" value="TDO23740.1"/>
    <property type="molecule type" value="Genomic_DNA"/>
</dbReference>
<feature type="signal peptide" evidence="1">
    <location>
        <begin position="1"/>
        <end position="17"/>
    </location>
</feature>
<dbReference type="Proteomes" id="UP000295499">
    <property type="component" value="Unassembled WGS sequence"/>
</dbReference>
<reference evidence="3 4" key="1">
    <citation type="submission" date="2019-03" db="EMBL/GenBank/DDBJ databases">
        <title>Genomic Encyclopedia of Archaeal and Bacterial Type Strains, Phase II (KMG-II): from individual species to whole genera.</title>
        <authorList>
            <person name="Goeker M."/>
        </authorList>
    </citation>
    <scope>NUCLEOTIDE SEQUENCE [LARGE SCALE GENOMIC DNA]</scope>
    <source>
        <strain evidence="3 4">DSM 19034</strain>
    </source>
</reference>
<feature type="chain" id="PRO_5021032943" evidence="1">
    <location>
        <begin position="18"/>
        <end position="183"/>
    </location>
</feature>
<dbReference type="InterPro" id="IPR013766">
    <property type="entry name" value="Thioredoxin_domain"/>
</dbReference>
<protein>
    <submittedName>
        <fullName evidence="3">Thiol-disulfide isomerase/thioredoxin</fullName>
    </submittedName>
</protein>
<comment type="caution">
    <text evidence="3">The sequence shown here is derived from an EMBL/GenBank/DDBJ whole genome shotgun (WGS) entry which is preliminary data.</text>
</comment>
<evidence type="ECO:0000313" key="3">
    <source>
        <dbReference type="EMBL" id="TDO23740.1"/>
    </source>
</evidence>
<keyword evidence="1" id="KW-0732">Signal</keyword>